<dbReference type="Proteomes" id="UP000694568">
    <property type="component" value="Unplaced"/>
</dbReference>
<dbReference type="Pfam" id="PF07707">
    <property type="entry name" value="BACK"/>
    <property type="match status" value="1"/>
</dbReference>
<feature type="disulfide bond" evidence="3">
    <location>
        <begin position="133"/>
        <end position="143"/>
    </location>
</feature>
<keyword evidence="6" id="KW-1185">Reference proteome</keyword>
<dbReference type="GO" id="GO:0016020">
    <property type="term" value="C:membrane"/>
    <property type="evidence" value="ECO:0007669"/>
    <property type="project" value="InterPro"/>
</dbReference>
<dbReference type="CDD" id="cd18496">
    <property type="entry name" value="BACK_LGALS3BP"/>
    <property type="match status" value="1"/>
</dbReference>
<feature type="disulfide bond" evidence="3">
    <location>
        <begin position="102"/>
        <end position="163"/>
    </location>
</feature>
<dbReference type="InterPro" id="IPR036772">
    <property type="entry name" value="SRCR-like_dom_sf"/>
</dbReference>
<keyword evidence="2" id="KW-0325">Glycoprotein</keyword>
<evidence type="ECO:0000256" key="3">
    <source>
        <dbReference type="PROSITE-ProRule" id="PRU00196"/>
    </source>
</evidence>
<proteinExistence type="predicted"/>
<organism evidence="5 6">
    <name type="scientific">Sander lucioperca</name>
    <name type="common">Pike-perch</name>
    <name type="synonym">Perca lucioperca</name>
    <dbReference type="NCBI Taxonomy" id="283035"/>
    <lineage>
        <taxon>Eukaryota</taxon>
        <taxon>Metazoa</taxon>
        <taxon>Chordata</taxon>
        <taxon>Craniata</taxon>
        <taxon>Vertebrata</taxon>
        <taxon>Euteleostomi</taxon>
        <taxon>Actinopterygii</taxon>
        <taxon>Neopterygii</taxon>
        <taxon>Teleostei</taxon>
        <taxon>Neoteleostei</taxon>
        <taxon>Acanthomorphata</taxon>
        <taxon>Eupercaria</taxon>
        <taxon>Perciformes</taxon>
        <taxon>Percoidei</taxon>
        <taxon>Percidae</taxon>
        <taxon>Luciopercinae</taxon>
        <taxon>Sander</taxon>
    </lineage>
</organism>
<feature type="domain" description="SRCR" evidence="4">
    <location>
        <begin position="65"/>
        <end position="164"/>
    </location>
</feature>
<dbReference type="InterPro" id="IPR051481">
    <property type="entry name" value="BTB-POZ/Galectin-3-binding"/>
</dbReference>
<dbReference type="PRINTS" id="PR00258">
    <property type="entry name" value="SPERACTRCPTR"/>
</dbReference>
<dbReference type="SMART" id="SM00875">
    <property type="entry name" value="BACK"/>
    <property type="match status" value="1"/>
</dbReference>
<evidence type="ECO:0000256" key="2">
    <source>
        <dbReference type="ARBA" id="ARBA00023180"/>
    </source>
</evidence>
<dbReference type="InterPro" id="IPR011333">
    <property type="entry name" value="SKP1/BTB/POZ_sf"/>
</dbReference>
<evidence type="ECO:0000256" key="1">
    <source>
        <dbReference type="ARBA" id="ARBA00023157"/>
    </source>
</evidence>
<gene>
    <name evidence="5" type="primary">LOC116059695</name>
</gene>
<dbReference type="PROSITE" id="PS50287">
    <property type="entry name" value="SRCR_2"/>
    <property type="match status" value="1"/>
</dbReference>
<dbReference type="InterPro" id="IPR011705">
    <property type="entry name" value="BACK"/>
</dbReference>
<dbReference type="SUPFAM" id="SSF54695">
    <property type="entry name" value="POZ domain"/>
    <property type="match status" value="1"/>
</dbReference>
<dbReference type="Gene3D" id="3.10.250.10">
    <property type="entry name" value="SRCR-like domain"/>
    <property type="match status" value="1"/>
</dbReference>
<reference evidence="5" key="1">
    <citation type="submission" date="2025-08" db="UniProtKB">
        <authorList>
            <consortium name="Ensembl"/>
        </authorList>
    </citation>
    <scope>IDENTIFICATION</scope>
</reference>
<keyword evidence="1 3" id="KW-1015">Disulfide bond</keyword>
<dbReference type="AlphaFoldDB" id="A0A8C9YY60"/>
<dbReference type="Ensembl" id="ENSSLUT00000031330.1">
    <property type="protein sequence ID" value="ENSSLUP00000030374.1"/>
    <property type="gene ID" value="ENSSLUG00000013596.1"/>
</dbReference>
<dbReference type="SMART" id="SM00202">
    <property type="entry name" value="SR"/>
    <property type="match status" value="1"/>
</dbReference>
<dbReference type="PANTHER" id="PTHR24410">
    <property type="entry name" value="HL07962P-RELATED"/>
    <property type="match status" value="1"/>
</dbReference>
<evidence type="ECO:0000313" key="6">
    <source>
        <dbReference type="Proteomes" id="UP000694568"/>
    </source>
</evidence>
<evidence type="ECO:0000313" key="5">
    <source>
        <dbReference type="Ensembl" id="ENSSLUP00000030374.1"/>
    </source>
</evidence>
<feature type="disulfide bond" evidence="3">
    <location>
        <begin position="89"/>
        <end position="153"/>
    </location>
</feature>
<dbReference type="GeneTree" id="ENSGT00950000182983"/>
<dbReference type="PANTHER" id="PTHR24410:SF16">
    <property type="entry name" value="GALECTIN-3-BINDING PROTEIN"/>
    <property type="match status" value="1"/>
</dbReference>
<sequence>MVYVAECPKNSLSAWEQDLGERYSDHAHSTKCLYNLSAVMALVSILCLCLHTESERNPVPQEGDVRLFGGSVFEGRVEIYHEGYWGTVCDDGWGMAEAQVVCRQLHFPGAKSVVIGKNYGKASGPIWLDDLTCKGTENHLFTCAFTSWGTTDCSHKEDVGVICATTGTNMTISDSTHSLDHSISLSDELGQIFDSGNGCDFLILIQSATGNREEDGTPEMVGTTICTHKIILSQFPLFNASEGITSITVPISQSCQPHFTSFIRYIYTRKVDVTFSSAQCLHWMAYTFGVKQLMEDTGRLFSKILPEDPLFNTQVSLYEYAEETGDLVLQENCIQYLAWNYENLTMSPAWTHLSVNLLGSLLTRSDLVVPDEYFLLQTVESWITEKGNTTSLETQLDLLNRIRFPMIPAETLYDLEYNSSLYSTHKNMYREKILEAFQFNVLLFSNLISNPKFNREDDHFQPRFYTTKPWSTVIIPNQTSSHFQYGGHRGYYQTPTKSLSTPVHNSLIFNRNKVNWEASVFKNQYECSNRGMRCDSLPMARLITYNHLTDQSNITFRNRLLLMCQGKYICHVQDFKANVAYVNGTQVLTYPCPDDQYTYRFVVRPEYV</sequence>
<dbReference type="FunFam" id="3.10.250.10:FF:000011">
    <property type="entry name" value="Scavenger receptor class A member 5"/>
    <property type="match status" value="1"/>
</dbReference>
<dbReference type="Gene3D" id="3.30.710.10">
    <property type="entry name" value="Potassium Channel Kv1.1, Chain A"/>
    <property type="match status" value="1"/>
</dbReference>
<accession>A0A8C9YY60</accession>
<dbReference type="Pfam" id="PF00530">
    <property type="entry name" value="SRCR"/>
    <property type="match status" value="1"/>
</dbReference>
<evidence type="ECO:0000259" key="4">
    <source>
        <dbReference type="PROSITE" id="PS50287"/>
    </source>
</evidence>
<protein>
    <submittedName>
        <fullName evidence="5">Galectin 3 binding protein, tandem duplicate 2</fullName>
    </submittedName>
</protein>
<dbReference type="SUPFAM" id="SSF56487">
    <property type="entry name" value="SRCR-like"/>
    <property type="match status" value="1"/>
</dbReference>
<reference evidence="5" key="2">
    <citation type="submission" date="2025-09" db="UniProtKB">
        <authorList>
            <consortium name="Ensembl"/>
        </authorList>
    </citation>
    <scope>IDENTIFICATION</scope>
</reference>
<dbReference type="Gene3D" id="1.25.40.420">
    <property type="match status" value="1"/>
</dbReference>
<dbReference type="InterPro" id="IPR001190">
    <property type="entry name" value="SRCR"/>
</dbReference>
<name>A0A8C9YY60_SANLU</name>